<comment type="caution">
    <text evidence="4">The sequence shown here is derived from an EMBL/GenBank/DDBJ whole genome shotgun (WGS) entry which is preliminary data.</text>
</comment>
<evidence type="ECO:0000313" key="4">
    <source>
        <dbReference type="EMBL" id="KAF2034623.1"/>
    </source>
</evidence>
<proteinExistence type="predicted"/>
<keyword evidence="1" id="KW-0863">Zinc-finger</keyword>
<evidence type="ECO:0000259" key="3">
    <source>
        <dbReference type="PROSITE" id="PS50103"/>
    </source>
</evidence>
<dbReference type="AlphaFoldDB" id="A0A9P4LQU8"/>
<sequence>MTTKIYCKKFQNRNCQFKDCRYTHELAPATLAKRPISSHPPYKRPPKSSTRPPLRNRRGLALGPAGTVAYPMRPTVNLPERSAMALPKRPVFTEPSLTMTNVLTSRW</sequence>
<keyword evidence="5" id="KW-1185">Reference proteome</keyword>
<dbReference type="GO" id="GO:0008270">
    <property type="term" value="F:zinc ion binding"/>
    <property type="evidence" value="ECO:0007669"/>
    <property type="project" value="UniProtKB-KW"/>
</dbReference>
<dbReference type="EMBL" id="ML978160">
    <property type="protein sequence ID" value="KAF2034623.1"/>
    <property type="molecule type" value="Genomic_DNA"/>
</dbReference>
<protein>
    <recommendedName>
        <fullName evidence="3">C3H1-type domain-containing protein</fullName>
    </recommendedName>
</protein>
<gene>
    <name evidence="4" type="ORF">EK21DRAFT_85207</name>
</gene>
<dbReference type="Proteomes" id="UP000799777">
    <property type="component" value="Unassembled WGS sequence"/>
</dbReference>
<keyword evidence="1" id="KW-0479">Metal-binding</keyword>
<feature type="domain" description="C3H1-type" evidence="3">
    <location>
        <begin position="1"/>
        <end position="27"/>
    </location>
</feature>
<reference evidence="4" key="1">
    <citation type="journal article" date="2020" name="Stud. Mycol.">
        <title>101 Dothideomycetes genomes: a test case for predicting lifestyles and emergence of pathogens.</title>
        <authorList>
            <person name="Haridas S."/>
            <person name="Albert R."/>
            <person name="Binder M."/>
            <person name="Bloem J."/>
            <person name="Labutti K."/>
            <person name="Salamov A."/>
            <person name="Andreopoulos B."/>
            <person name="Baker S."/>
            <person name="Barry K."/>
            <person name="Bills G."/>
            <person name="Bluhm B."/>
            <person name="Cannon C."/>
            <person name="Castanera R."/>
            <person name="Culley D."/>
            <person name="Daum C."/>
            <person name="Ezra D."/>
            <person name="Gonzalez J."/>
            <person name="Henrissat B."/>
            <person name="Kuo A."/>
            <person name="Liang C."/>
            <person name="Lipzen A."/>
            <person name="Lutzoni F."/>
            <person name="Magnuson J."/>
            <person name="Mondo S."/>
            <person name="Nolan M."/>
            <person name="Ohm R."/>
            <person name="Pangilinan J."/>
            <person name="Park H.-J."/>
            <person name="Ramirez L."/>
            <person name="Alfaro M."/>
            <person name="Sun H."/>
            <person name="Tritt A."/>
            <person name="Yoshinaga Y."/>
            <person name="Zwiers L.-H."/>
            <person name="Turgeon B."/>
            <person name="Goodwin S."/>
            <person name="Spatafora J."/>
            <person name="Crous P."/>
            <person name="Grigoriev I."/>
        </authorList>
    </citation>
    <scope>NUCLEOTIDE SEQUENCE</scope>
    <source>
        <strain evidence="4">CBS 110217</strain>
    </source>
</reference>
<name>A0A9P4LQU8_9PLEO</name>
<evidence type="ECO:0000256" key="2">
    <source>
        <dbReference type="SAM" id="MobiDB-lite"/>
    </source>
</evidence>
<feature type="region of interest" description="Disordered" evidence="2">
    <location>
        <begin position="31"/>
        <end position="66"/>
    </location>
</feature>
<keyword evidence="1" id="KW-0862">Zinc</keyword>
<feature type="zinc finger region" description="C3H1-type" evidence="1">
    <location>
        <begin position="1"/>
        <end position="27"/>
    </location>
</feature>
<accession>A0A9P4LQU8</accession>
<organism evidence="4 5">
    <name type="scientific">Setomelanomma holmii</name>
    <dbReference type="NCBI Taxonomy" id="210430"/>
    <lineage>
        <taxon>Eukaryota</taxon>
        <taxon>Fungi</taxon>
        <taxon>Dikarya</taxon>
        <taxon>Ascomycota</taxon>
        <taxon>Pezizomycotina</taxon>
        <taxon>Dothideomycetes</taxon>
        <taxon>Pleosporomycetidae</taxon>
        <taxon>Pleosporales</taxon>
        <taxon>Pleosporineae</taxon>
        <taxon>Phaeosphaeriaceae</taxon>
        <taxon>Setomelanomma</taxon>
    </lineage>
</organism>
<dbReference type="InterPro" id="IPR000571">
    <property type="entry name" value="Znf_CCCH"/>
</dbReference>
<dbReference type="PROSITE" id="PS50103">
    <property type="entry name" value="ZF_C3H1"/>
    <property type="match status" value="1"/>
</dbReference>
<evidence type="ECO:0000256" key="1">
    <source>
        <dbReference type="PROSITE-ProRule" id="PRU00723"/>
    </source>
</evidence>
<evidence type="ECO:0000313" key="5">
    <source>
        <dbReference type="Proteomes" id="UP000799777"/>
    </source>
</evidence>